<dbReference type="InterPro" id="IPR029058">
    <property type="entry name" value="AB_hydrolase_fold"/>
</dbReference>
<proteinExistence type="inferred from homology"/>
<evidence type="ECO:0000256" key="7">
    <source>
        <dbReference type="SAM" id="MobiDB-lite"/>
    </source>
</evidence>
<feature type="active site" evidence="6">
    <location>
        <position position="337"/>
    </location>
</feature>
<comment type="similarity">
    <text evidence="1 5">Belongs to the AB hydrolase superfamily.</text>
</comment>
<dbReference type="AlphaFoldDB" id="A0A7M5XAI0"/>
<dbReference type="GeneID" id="136813877"/>
<evidence type="ECO:0000259" key="8">
    <source>
        <dbReference type="Pfam" id="PF12697"/>
    </source>
</evidence>
<name>A0A7M5XAI0_9CNID</name>
<keyword evidence="10" id="KW-1185">Reference proteome</keyword>
<dbReference type="OrthoDB" id="194865at2759"/>
<evidence type="ECO:0000256" key="6">
    <source>
        <dbReference type="PIRSR" id="PIRSR022950-1"/>
    </source>
</evidence>
<dbReference type="Proteomes" id="UP000594262">
    <property type="component" value="Unplaced"/>
</dbReference>
<feature type="active site" evidence="6">
    <location>
        <position position="150"/>
    </location>
</feature>
<dbReference type="InterPro" id="IPR000073">
    <property type="entry name" value="AB_hydrolase_1"/>
</dbReference>
<dbReference type="SUPFAM" id="SSF53474">
    <property type="entry name" value="alpha/beta-Hydrolases"/>
    <property type="match status" value="1"/>
</dbReference>
<dbReference type="RefSeq" id="XP_066926477.1">
    <property type="nucleotide sequence ID" value="XM_067070376.1"/>
</dbReference>
<dbReference type="GO" id="GO:0051723">
    <property type="term" value="F:protein methylesterase activity"/>
    <property type="evidence" value="ECO:0007669"/>
    <property type="project" value="UniProtKB-EC"/>
</dbReference>
<sequence length="374" mass="41348">MSAMQRDIMKSKLPPLPSKPVGQASRFSSLVPKRNVKDYSPSSWEGYFDKQHDVKVGENTFRLYTRGTDGPVVLLLHGGGHSALSWAVFTKTLCDMCDCQVAAIDFRGHGDSSTTNDTNMAADVMAYDICHVILNFYDQSPPPIVMMGHSMGGAIAVHIAAKKILPNLSGLAVIDVVEGTALDALSSMQSFLRSRPQKFSSLKQAIEWSIRSGQLRNLTSAKISMAGQLKKVEGTSSQSSNVSLDIVEETEEEVENEQTSFSSTSISEEQSEYTWRVDLAETEKYWKGWFENMSSLFVSCPVPKLLLLAGIDRLDKDLTIGQMQGKFQMQVLPNCGHMVHEDVPDKVAEILTAFLLRQKLTVAKSNFERHTPSC</sequence>
<reference evidence="9" key="1">
    <citation type="submission" date="2021-01" db="UniProtKB">
        <authorList>
            <consortium name="EnsemblMetazoa"/>
        </authorList>
    </citation>
    <scope>IDENTIFICATION</scope>
</reference>
<evidence type="ECO:0000256" key="2">
    <source>
        <dbReference type="ARBA" id="ARBA00022487"/>
    </source>
</evidence>
<evidence type="ECO:0000313" key="10">
    <source>
        <dbReference type="Proteomes" id="UP000594262"/>
    </source>
</evidence>
<feature type="region of interest" description="Disordered" evidence="7">
    <location>
        <begin position="1"/>
        <end position="24"/>
    </location>
</feature>
<dbReference type="InterPro" id="IPR016812">
    <property type="entry name" value="PPase_methylesterase_euk"/>
</dbReference>
<evidence type="ECO:0000256" key="5">
    <source>
        <dbReference type="PIRNR" id="PIRNR022950"/>
    </source>
</evidence>
<dbReference type="Gene3D" id="3.40.50.1820">
    <property type="entry name" value="alpha/beta hydrolase"/>
    <property type="match status" value="1"/>
</dbReference>
<dbReference type="PANTHER" id="PTHR14189">
    <property type="entry name" value="PROTEIN PHOSPHATASE METHYLESTERASE-1 RELATED"/>
    <property type="match status" value="1"/>
</dbReference>
<evidence type="ECO:0000256" key="3">
    <source>
        <dbReference type="ARBA" id="ARBA00022801"/>
    </source>
</evidence>
<feature type="active site" evidence="6">
    <location>
        <position position="175"/>
    </location>
</feature>
<organism evidence="9 10">
    <name type="scientific">Clytia hemisphaerica</name>
    <dbReference type="NCBI Taxonomy" id="252671"/>
    <lineage>
        <taxon>Eukaryota</taxon>
        <taxon>Metazoa</taxon>
        <taxon>Cnidaria</taxon>
        <taxon>Hydrozoa</taxon>
        <taxon>Hydroidolina</taxon>
        <taxon>Leptothecata</taxon>
        <taxon>Obeliida</taxon>
        <taxon>Clytiidae</taxon>
        <taxon>Clytia</taxon>
    </lineage>
</organism>
<keyword evidence="3 5" id="KW-0378">Hydrolase</keyword>
<comment type="catalytic activity">
    <reaction evidence="4">
        <text>[phosphatase 2A protein]-C-terminal L-leucine methyl ester + H2O = [phosphatase 2A protein]-C-terminal L-leucine + methanol + H(+)</text>
        <dbReference type="Rhea" id="RHEA:48548"/>
        <dbReference type="Rhea" id="RHEA-COMP:12134"/>
        <dbReference type="Rhea" id="RHEA-COMP:12135"/>
        <dbReference type="ChEBI" id="CHEBI:15377"/>
        <dbReference type="ChEBI" id="CHEBI:15378"/>
        <dbReference type="ChEBI" id="CHEBI:17790"/>
        <dbReference type="ChEBI" id="CHEBI:90516"/>
        <dbReference type="ChEBI" id="CHEBI:90517"/>
        <dbReference type="EC" id="3.1.1.89"/>
    </reaction>
</comment>
<dbReference type="Pfam" id="PF12697">
    <property type="entry name" value="Abhydrolase_6"/>
    <property type="match status" value="1"/>
</dbReference>
<evidence type="ECO:0000313" key="9">
    <source>
        <dbReference type="EnsemblMetazoa" id="CLYHEMP020341.1"/>
    </source>
</evidence>
<keyword evidence="2 5" id="KW-0719">Serine esterase</keyword>
<feature type="domain" description="AB hydrolase-1" evidence="8">
    <location>
        <begin position="73"/>
        <end position="349"/>
    </location>
</feature>
<dbReference type="PIRSF" id="PIRSF022950">
    <property type="entry name" value="PPase_methylesterase_euk"/>
    <property type="match status" value="1"/>
</dbReference>
<protein>
    <recommendedName>
        <fullName evidence="5">Protein phosphatase methylesterase 1</fullName>
        <shortName evidence="5">PME-1</shortName>
        <ecNumber evidence="5">3.1.1.-</ecNumber>
    </recommendedName>
</protein>
<evidence type="ECO:0000256" key="1">
    <source>
        <dbReference type="ARBA" id="ARBA00008645"/>
    </source>
</evidence>
<comment type="function">
    <text evidence="5">Demethylates proteins that have been reversibly carboxymethylated.</text>
</comment>
<evidence type="ECO:0000256" key="4">
    <source>
        <dbReference type="ARBA" id="ARBA00049203"/>
    </source>
</evidence>
<dbReference type="EC" id="3.1.1.-" evidence="5"/>
<dbReference type="PANTHER" id="PTHR14189:SF0">
    <property type="entry name" value="PROTEIN PHOSPHATASE METHYLESTERASE 1"/>
    <property type="match status" value="1"/>
</dbReference>
<dbReference type="EnsemblMetazoa" id="CLYHEMT020341.1">
    <property type="protein sequence ID" value="CLYHEMP020341.1"/>
    <property type="gene ID" value="CLYHEMG020341"/>
</dbReference>
<accession>A0A7M5XAI0</accession>
<dbReference type="InterPro" id="IPR000639">
    <property type="entry name" value="Epox_hydrolase-like"/>
</dbReference>
<dbReference type="PRINTS" id="PR00412">
    <property type="entry name" value="EPOXHYDRLASE"/>
</dbReference>